<reference evidence="4 5" key="1">
    <citation type="submission" date="2018-06" db="EMBL/GenBank/DDBJ databases">
        <authorList>
            <consortium name="Pathogen Informatics"/>
            <person name="Doyle S."/>
        </authorList>
    </citation>
    <scope>NUCLEOTIDE SEQUENCE [LARGE SCALE GENOMIC DNA]</scope>
    <source>
        <strain evidence="4 5">NCTC12151</strain>
    </source>
</reference>
<dbReference type="InterPro" id="IPR036275">
    <property type="entry name" value="YdgH-like_sf"/>
</dbReference>
<proteinExistence type="predicted"/>
<protein>
    <submittedName>
        <fullName evidence="4">Protein of uncharacterized function (DUF1471)</fullName>
    </submittedName>
</protein>
<accession>A0A2X4UJN5</accession>
<dbReference type="InterPro" id="IPR010854">
    <property type="entry name" value="YdgH/BhsA/McbA-like_dom"/>
</dbReference>
<gene>
    <name evidence="4" type="ORF">NCTC12151_01547</name>
</gene>
<keyword evidence="5" id="KW-1185">Reference proteome</keyword>
<dbReference type="OrthoDB" id="6520115at2"/>
<evidence type="ECO:0000256" key="2">
    <source>
        <dbReference type="SAM" id="SignalP"/>
    </source>
</evidence>
<dbReference type="InterPro" id="IPR025543">
    <property type="entry name" value="Dodecin-like"/>
</dbReference>
<keyword evidence="1 2" id="KW-0732">Signal</keyword>
<evidence type="ECO:0000313" key="4">
    <source>
        <dbReference type="EMBL" id="SQI40096.1"/>
    </source>
</evidence>
<name>A0A2X4UJN5_9GAMM</name>
<organism evidence="4 5">
    <name type="scientific">Leminorella richardii</name>
    <dbReference type="NCBI Taxonomy" id="158841"/>
    <lineage>
        <taxon>Bacteria</taxon>
        <taxon>Pseudomonadati</taxon>
        <taxon>Pseudomonadota</taxon>
        <taxon>Gammaproteobacteria</taxon>
        <taxon>Enterobacterales</taxon>
        <taxon>Budviciaceae</taxon>
        <taxon>Leminorella</taxon>
    </lineage>
</organism>
<feature type="chain" id="PRO_5015992293" evidence="2">
    <location>
        <begin position="23"/>
        <end position="89"/>
    </location>
</feature>
<dbReference type="EMBL" id="LS483470">
    <property type="protein sequence ID" value="SQI40096.1"/>
    <property type="molecule type" value="Genomic_DNA"/>
</dbReference>
<sequence length="89" mass="9664">MKMLKTLTVALVAGTLSLSALAATEITKEQAEQNKYQLLGEVSTTTDVKTPEEAMEMLSKLADEKGGAYFVVISMNEKNNVYAAAEVYK</sequence>
<dbReference type="SUPFAM" id="SSF159871">
    <property type="entry name" value="YdgH-like"/>
    <property type="match status" value="1"/>
</dbReference>
<evidence type="ECO:0000313" key="5">
    <source>
        <dbReference type="Proteomes" id="UP000249005"/>
    </source>
</evidence>
<dbReference type="InterPro" id="IPR051096">
    <property type="entry name" value="BhsA/McbA_stress_biofilm_assoc"/>
</dbReference>
<feature type="signal peptide" evidence="2">
    <location>
        <begin position="1"/>
        <end position="22"/>
    </location>
</feature>
<dbReference type="Pfam" id="PF07338">
    <property type="entry name" value="YdgH_BhsA-like"/>
    <property type="match status" value="1"/>
</dbReference>
<feature type="domain" description="YdgH/BhsA/McbA-like" evidence="3">
    <location>
        <begin position="37"/>
        <end position="89"/>
    </location>
</feature>
<dbReference type="RefSeq" id="WP_111740108.1">
    <property type="nucleotide sequence ID" value="NZ_LR698987.1"/>
</dbReference>
<dbReference type="Proteomes" id="UP000249005">
    <property type="component" value="Chromosome 1"/>
</dbReference>
<dbReference type="AlphaFoldDB" id="A0A2X4UJN5"/>
<dbReference type="PANTHER" id="PTHR34156">
    <property type="entry name" value="OUTER MEMBRANE PROTEIN-RELATED-RELATED"/>
    <property type="match status" value="1"/>
</dbReference>
<dbReference type="PANTHER" id="PTHR34156:SF9">
    <property type="entry name" value="SECRETED PROTEIN"/>
    <property type="match status" value="1"/>
</dbReference>
<evidence type="ECO:0000259" key="3">
    <source>
        <dbReference type="Pfam" id="PF07338"/>
    </source>
</evidence>
<evidence type="ECO:0000256" key="1">
    <source>
        <dbReference type="ARBA" id="ARBA00022729"/>
    </source>
</evidence>
<dbReference type="KEGG" id="lri:NCTC12151_01547"/>
<dbReference type="Gene3D" id="3.30.1660.10">
    <property type="entry name" value="Flavin-binding protein dodecin"/>
    <property type="match status" value="1"/>
</dbReference>